<evidence type="ECO:0000256" key="2">
    <source>
        <dbReference type="ARBA" id="ARBA00022448"/>
    </source>
</evidence>
<comment type="subcellular location">
    <subcellularLocation>
        <location evidence="1 7">Cell outer membrane</location>
        <topology evidence="1 7">Multi-pass membrane protein</topology>
    </subcellularLocation>
</comment>
<evidence type="ECO:0000256" key="6">
    <source>
        <dbReference type="ARBA" id="ARBA00023237"/>
    </source>
</evidence>
<dbReference type="Pfam" id="PF07715">
    <property type="entry name" value="Plug"/>
    <property type="match status" value="1"/>
</dbReference>
<comment type="similarity">
    <text evidence="7">Belongs to the TonB-dependent receptor family.</text>
</comment>
<dbReference type="Gene3D" id="2.40.170.20">
    <property type="entry name" value="TonB-dependent receptor, beta-barrel domain"/>
    <property type="match status" value="1"/>
</dbReference>
<feature type="domain" description="TonB-dependent receptor plug" evidence="8">
    <location>
        <begin position="116"/>
        <end position="221"/>
    </location>
</feature>
<evidence type="ECO:0000256" key="7">
    <source>
        <dbReference type="PROSITE-ProRule" id="PRU01360"/>
    </source>
</evidence>
<dbReference type="Proteomes" id="UP000651112">
    <property type="component" value="Unassembled WGS sequence"/>
</dbReference>
<dbReference type="RefSeq" id="WP_190313011.1">
    <property type="nucleotide sequence ID" value="NZ_JACNYL010000002.1"/>
</dbReference>
<sequence>MKERILKIMGTLLLFPVFCYAQTTLSGRLLDDNDSPIGNASIRSVVYGTQWIVDREGKFEIVAQPTDTLSFRAIGYGEIRMATTDFPENGIVRLPKENNVLEDVEIVHTGFQSLKKEQITGAVDIISEDLLNRTTGADFLSRIEGLTPGLQFNKGVAAETDPFLIRGRSTFTAEAQPLIVLDDFPYEGELHDINPNDVASVTVLKDAAAASIWGARAANGVIVVKTKEGRGSRTKIEFKTDIALESRPDLQHIDWITASEMIDFEKQRFAEGGYDNLLEGPYYGRGITPVLELLFKQRGNPDDHAIDGQIEAFKEHDVRKDMAKYLYRSAPRQQYHVGLSGSTDNLNYMFSAGYYDQAATLRGTNQNRFTLRSNNTFKIAPFLDIQHTLQFTRSENRSGDNPGYAIGGIYPYAQLVDDAGNPANLYLDYPKAYLDTLGGGELLDWTYNPVRDLTTVDNRTKNNNITTGLGINVKPFTGLTVAARYQYQYGKTETANNNGADSYSTRTLVNRFSYYENNQWNRPIPIGGILDYSNTSLVSHQGRIQADYSATWKEKYSLDAIGGYEIRSRTEDGQRGRLYGYYPERMTTIPTIDYVRNYTILTTGTTARISPVGSVSKMTDNFLSWYGNATFGYHNSVFLSGSVRKDQANLFGVAANAKGAPFWSTGIRWEIGKLPALEKSSIDRLALRFTYGINGNVSRSASALTTMYYVNYTGSGLPGGALNSPPNRNLRWERVLSSNLGLDFSLWSGTLYGSVDYYHKNGRDLLAEAPVDPTLGVSHFFGNIASMNGKGVDVILTSRNLKNVISWNTTLNLSYTQGRVREYLMPVGNVPTVYLSGTTIAPIEGKPLYSLFSYPWAGLDPENGDPLGYLEGAVSKDYQNITTGTRIEEMVFNGPVQAPWYGSLRNDFRYKGIGLSINVSYKFGGYFRALSYASSNLLTGFNTHSDFSKRWQKPGDEEITQIPSFDPEDVEGRGMFYRYSDVLALRSDNIRLEDILLSYDIKPSRFLGVGFGQMRCFVQVQHINLAWLGNERKIDPYFNNVPLQGASFIAGINLSL</sequence>
<protein>
    <submittedName>
        <fullName evidence="9">SusC/RagA family TonB-linked outer membrane protein</fullName>
    </submittedName>
</protein>
<evidence type="ECO:0000259" key="8">
    <source>
        <dbReference type="Pfam" id="PF07715"/>
    </source>
</evidence>
<keyword evidence="5 7" id="KW-0472">Membrane</keyword>
<comment type="caution">
    <text evidence="9">The sequence shown here is derived from an EMBL/GenBank/DDBJ whole genome shotgun (WGS) entry which is preliminary data.</text>
</comment>
<dbReference type="InterPro" id="IPR037066">
    <property type="entry name" value="Plug_dom_sf"/>
</dbReference>
<dbReference type="InterPro" id="IPR039426">
    <property type="entry name" value="TonB-dep_rcpt-like"/>
</dbReference>
<evidence type="ECO:0000313" key="9">
    <source>
        <dbReference type="EMBL" id="MBD1421225.1"/>
    </source>
</evidence>
<keyword evidence="10" id="KW-1185">Reference proteome</keyword>
<dbReference type="NCBIfam" id="TIGR04056">
    <property type="entry name" value="OMP_RagA_SusC"/>
    <property type="match status" value="1"/>
</dbReference>
<evidence type="ECO:0000256" key="5">
    <source>
        <dbReference type="ARBA" id="ARBA00023136"/>
    </source>
</evidence>
<accession>A0ABR7XPX3</accession>
<name>A0ABR7XPX3_9SPHI</name>
<dbReference type="Gene3D" id="2.170.130.10">
    <property type="entry name" value="TonB-dependent receptor, plug domain"/>
    <property type="match status" value="1"/>
</dbReference>
<keyword evidence="4 7" id="KW-0812">Transmembrane</keyword>
<evidence type="ECO:0000256" key="1">
    <source>
        <dbReference type="ARBA" id="ARBA00004571"/>
    </source>
</evidence>
<proteinExistence type="inferred from homology"/>
<dbReference type="InterPro" id="IPR036942">
    <property type="entry name" value="Beta-barrel_TonB_sf"/>
</dbReference>
<dbReference type="EMBL" id="JACNYL010000002">
    <property type="protein sequence ID" value="MBD1421225.1"/>
    <property type="molecule type" value="Genomic_DNA"/>
</dbReference>
<dbReference type="InterPro" id="IPR023996">
    <property type="entry name" value="TonB-dep_OMP_SusC/RagA"/>
</dbReference>
<keyword evidence="3 7" id="KW-1134">Transmembrane beta strand</keyword>
<dbReference type="InterPro" id="IPR023997">
    <property type="entry name" value="TonB-dep_OMP_SusC/RagA_CS"/>
</dbReference>
<dbReference type="SUPFAM" id="SSF56935">
    <property type="entry name" value="Porins"/>
    <property type="match status" value="1"/>
</dbReference>
<evidence type="ECO:0000256" key="4">
    <source>
        <dbReference type="ARBA" id="ARBA00022692"/>
    </source>
</evidence>
<dbReference type="InterPro" id="IPR012910">
    <property type="entry name" value="Plug_dom"/>
</dbReference>
<gene>
    <name evidence="9" type="ORF">H8B21_06530</name>
</gene>
<organism evidence="9 10">
    <name type="scientific">Sphingobacterium chuzhouense</name>
    <dbReference type="NCBI Taxonomy" id="1742264"/>
    <lineage>
        <taxon>Bacteria</taxon>
        <taxon>Pseudomonadati</taxon>
        <taxon>Bacteroidota</taxon>
        <taxon>Sphingobacteriia</taxon>
        <taxon>Sphingobacteriales</taxon>
        <taxon>Sphingobacteriaceae</taxon>
        <taxon>Sphingobacterium</taxon>
    </lineage>
</organism>
<keyword evidence="6 7" id="KW-0998">Cell outer membrane</keyword>
<evidence type="ECO:0000256" key="3">
    <source>
        <dbReference type="ARBA" id="ARBA00022452"/>
    </source>
</evidence>
<dbReference type="PROSITE" id="PS52016">
    <property type="entry name" value="TONB_DEPENDENT_REC_3"/>
    <property type="match status" value="1"/>
</dbReference>
<evidence type="ECO:0000313" key="10">
    <source>
        <dbReference type="Proteomes" id="UP000651112"/>
    </source>
</evidence>
<keyword evidence="2 7" id="KW-0813">Transport</keyword>
<reference evidence="9 10" key="1">
    <citation type="submission" date="2020-08" db="EMBL/GenBank/DDBJ databases">
        <title>Sphingobacterium sp. DN00404 isolated from aquaculture water.</title>
        <authorList>
            <person name="Zhang M."/>
        </authorList>
    </citation>
    <scope>NUCLEOTIDE SEQUENCE [LARGE SCALE GENOMIC DNA]</scope>
    <source>
        <strain evidence="9 10">KCTC 42746</strain>
    </source>
</reference>
<dbReference type="NCBIfam" id="TIGR04057">
    <property type="entry name" value="SusC_RagA_signa"/>
    <property type="match status" value="1"/>
</dbReference>